<dbReference type="InterPro" id="IPR003593">
    <property type="entry name" value="AAA+_ATPase"/>
</dbReference>
<protein>
    <recommendedName>
        <fullName evidence="6">AAA+ ATPase domain-containing protein</fullName>
    </recommendedName>
</protein>
<dbReference type="GO" id="GO:0042393">
    <property type="term" value="F:histone binding"/>
    <property type="evidence" value="ECO:0007669"/>
    <property type="project" value="TreeGrafter"/>
</dbReference>
<dbReference type="GO" id="GO:0006334">
    <property type="term" value="P:nucleosome assembly"/>
    <property type="evidence" value="ECO:0007669"/>
    <property type="project" value="TreeGrafter"/>
</dbReference>
<feature type="compositionally biased region" description="Basic residues" evidence="5">
    <location>
        <begin position="188"/>
        <end position="198"/>
    </location>
</feature>
<feature type="compositionally biased region" description="Polar residues" evidence="5">
    <location>
        <begin position="940"/>
        <end position="952"/>
    </location>
</feature>
<dbReference type="InterPro" id="IPR027417">
    <property type="entry name" value="P-loop_NTPase"/>
</dbReference>
<dbReference type="InterPro" id="IPR003959">
    <property type="entry name" value="ATPase_AAA_core"/>
</dbReference>
<name>A0A836H359_LEIEN</name>
<dbReference type="GeneID" id="94174082"/>
<feature type="compositionally biased region" description="Low complexity" evidence="5">
    <location>
        <begin position="238"/>
        <end position="258"/>
    </location>
</feature>
<dbReference type="GO" id="GO:0045815">
    <property type="term" value="P:transcription initiation-coupled chromatin remodeling"/>
    <property type="evidence" value="ECO:0007669"/>
    <property type="project" value="TreeGrafter"/>
</dbReference>
<feature type="region of interest" description="Disordered" evidence="5">
    <location>
        <begin position="929"/>
        <end position="966"/>
    </location>
</feature>
<feature type="region of interest" description="Disordered" evidence="5">
    <location>
        <begin position="1338"/>
        <end position="1406"/>
    </location>
</feature>
<dbReference type="GO" id="GO:0003682">
    <property type="term" value="F:chromatin binding"/>
    <property type="evidence" value="ECO:0007669"/>
    <property type="project" value="TreeGrafter"/>
</dbReference>
<keyword evidence="8" id="KW-1185">Reference proteome</keyword>
<feature type="compositionally biased region" description="Polar residues" evidence="5">
    <location>
        <begin position="1021"/>
        <end position="1038"/>
    </location>
</feature>
<feature type="region of interest" description="Disordered" evidence="5">
    <location>
        <begin position="104"/>
        <end position="123"/>
    </location>
</feature>
<dbReference type="Gene3D" id="1.10.8.60">
    <property type="match status" value="1"/>
</dbReference>
<keyword evidence="2" id="KW-0547">Nucleotide-binding</keyword>
<organism evidence="7 8">
    <name type="scientific">Leishmania enriettii</name>
    <dbReference type="NCBI Taxonomy" id="5663"/>
    <lineage>
        <taxon>Eukaryota</taxon>
        <taxon>Discoba</taxon>
        <taxon>Euglenozoa</taxon>
        <taxon>Kinetoplastea</taxon>
        <taxon>Metakinetoplastina</taxon>
        <taxon>Trypanosomatida</taxon>
        <taxon>Trypanosomatidae</taxon>
        <taxon>Leishmaniinae</taxon>
        <taxon>Leishmania</taxon>
    </lineage>
</organism>
<dbReference type="Pfam" id="PF17862">
    <property type="entry name" value="AAA_lid_3"/>
    <property type="match status" value="1"/>
</dbReference>
<feature type="compositionally biased region" description="Low complexity" evidence="5">
    <location>
        <begin position="47"/>
        <end position="61"/>
    </location>
</feature>
<comment type="similarity">
    <text evidence="1">Belongs to the AAA ATPase family.</text>
</comment>
<feature type="domain" description="AAA+ ATPase" evidence="6">
    <location>
        <begin position="448"/>
        <end position="605"/>
    </location>
</feature>
<keyword evidence="4" id="KW-0103">Bromodomain</keyword>
<evidence type="ECO:0000256" key="4">
    <source>
        <dbReference type="ARBA" id="ARBA00023117"/>
    </source>
</evidence>
<dbReference type="Pfam" id="PF00004">
    <property type="entry name" value="AAA"/>
    <property type="match status" value="1"/>
</dbReference>
<dbReference type="Gene3D" id="3.40.50.300">
    <property type="entry name" value="P-loop containing nucleotide triphosphate hydrolases"/>
    <property type="match status" value="1"/>
</dbReference>
<dbReference type="OrthoDB" id="5421at2759"/>
<dbReference type="GO" id="GO:0005634">
    <property type="term" value="C:nucleus"/>
    <property type="evidence" value="ECO:0007669"/>
    <property type="project" value="TreeGrafter"/>
</dbReference>
<accession>A0A836H359</accession>
<evidence type="ECO:0000256" key="5">
    <source>
        <dbReference type="SAM" id="MobiDB-lite"/>
    </source>
</evidence>
<dbReference type="RefSeq" id="XP_067694985.1">
    <property type="nucleotide sequence ID" value="XM_067838572.1"/>
</dbReference>
<evidence type="ECO:0000256" key="3">
    <source>
        <dbReference type="ARBA" id="ARBA00022840"/>
    </source>
</evidence>
<feature type="compositionally biased region" description="Basic and acidic residues" evidence="5">
    <location>
        <begin position="178"/>
        <end position="187"/>
    </location>
</feature>
<dbReference type="PROSITE" id="PS00674">
    <property type="entry name" value="AAA"/>
    <property type="match status" value="1"/>
</dbReference>
<dbReference type="PANTHER" id="PTHR23069:SF0">
    <property type="entry name" value="TAT-BINDING HOMOLOG 7"/>
    <property type="match status" value="1"/>
</dbReference>
<dbReference type="GO" id="GO:0006337">
    <property type="term" value="P:nucleosome disassembly"/>
    <property type="evidence" value="ECO:0007669"/>
    <property type="project" value="TreeGrafter"/>
</dbReference>
<dbReference type="SMART" id="SM00382">
    <property type="entry name" value="AAA"/>
    <property type="match status" value="1"/>
</dbReference>
<evidence type="ECO:0000259" key="6">
    <source>
        <dbReference type="SMART" id="SM00382"/>
    </source>
</evidence>
<evidence type="ECO:0000313" key="8">
    <source>
        <dbReference type="Proteomes" id="UP000674179"/>
    </source>
</evidence>
<sequence length="1531" mass="166816">MVLTRPQTKRGRNSDTEEDDDSSVVGSALSGADSSGSEGAHRVSTTKSRSSAGPAAAKSSGSAGGQLGATLLALPQGERLGRGCRVPHTTVSLDEQYIVASLRRSKTQQRSPMHRANDEDDGISIRSRYPQREAAKRAMENLRSTLSHPSGAAGCGGRGTAEEDDGDSNSMGAFNFRHHPELGEEIRKARRVHRRRCRNNSSGSDYDEDEATISSSCEEPTEEDVPVRRATRGRPRLSPNLSGNAAAPSSSSYAVASARRVRAADADSTSINSSISDASMREESIERMAQQDQRADPSSSSSESGKGGRSGEFMTEAQRRHAVRKAHESVAENIDINHYMADAVGAKDSKKIRRRQLDRRYRWLVHQEEDARARADGYGGGAGAADGGSGSATAAANGALGDISPLQVDDGITFDSVGGLPEHIVTLREMVLLPLLYPDLFERLDLKAPRGVLFVGPPGTGKTLMARALANEGSRFARGTNGARTPSSPQQAQPGVTFFVRKGADMLSKWVGESERQLKLLFEEAKRLQPSIIFFDEVDGLAPARHAKVEQTQAALVSTLLALLDGLEDRGQVVVIGATNRPDTLDPALRRPGRFDRELVFPLPDAAARRHILTIQLAKKVMPVNALQRAALLEDLVGMTEGYTGADLAALCTEASLHRLRSAMPQLYLSSQRLRIPQDVERTQLHVRTEDFYAAAQLMQPSLRRPRSRGASGVADSFLDPYIEVLVRGTRDATLAALAPSWSLIDKALRAVSRDCRDMATAVRSLCTVPIPQPPRPCLLVLRETTDAFPSWGAATAAPVDRAAEQQQQQQRALRLHHLTVSLLKGLPRLPQLTVHLPQLSWDDSDLKATLHASTAVADDYLGDDPGSRHAGVSFMHMSHVMDSVRQCSPCIVYLSGVEEWLRESSVEQETAASDSSSDDGVVHEGTAAASHMGSLRPDATTTSADVKANTNDAEDAPPVRQQQLSRRRKKLVQTFRYYLNTVADTDVIFVLPCATVATCELLIGPENPAPVTSVPGTAAAESSQQEPDSLSPSSPTLVSDPPSAVHLRRISTRQHLLHPQFSVVVASVSVTPLPNDLRHFVEYVYRIVAMTLQLHHHASVVSASRMPTRECGETGATAERGCVLVADEAPPPSPLSAANLRARRRADRAHRCELWRKVEYRRLQLRHVLMKWVSQYINSGKFKLLASADLGLAPDDPQFKAWQQHTRHHRIGLQDILERVEDETYVCLSQYHDDIDQLVRNVRSFFRTRAAQDQRYRLKALDLKETCLLNMYKMNRAVIRFCEETRDIQEPSSDEDAEDMNGERCAGADGPGRNATALVCKDADPALIAEHSRRAVNFSQRSSAPVRRKPRRYYGERRRRRKSNKVSKAEASRVVDAVVVGSGHGSDDDGSDEANERSSSEGAAAVEEAAAGKGIVVEGVDTSPPDVITGAAAALMTASAVQDWACGLLASFSYTRLYQVFKSMMRGLEVEVRSVESKVMPTLPTLRPGEAMKSNAISGVREVMSRDGEGAPDAHVEKVFRQLLQTAVGE</sequence>
<dbReference type="InterPro" id="IPR003960">
    <property type="entry name" value="ATPase_AAA_CS"/>
</dbReference>
<evidence type="ECO:0000256" key="1">
    <source>
        <dbReference type="ARBA" id="ARBA00006914"/>
    </source>
</evidence>
<reference evidence="7 8" key="1">
    <citation type="submission" date="2021-02" db="EMBL/GenBank/DDBJ databases">
        <title>Leishmania (Mundinia) enrietti genome sequencing and assembly.</title>
        <authorList>
            <person name="Almutairi H."/>
            <person name="Gatherer D."/>
        </authorList>
    </citation>
    <scope>NUCLEOTIDE SEQUENCE [LARGE SCALE GENOMIC DNA]</scope>
    <source>
        <strain evidence="7">CUR178</strain>
    </source>
</reference>
<dbReference type="EMBL" id="JAFHKP010000011">
    <property type="protein sequence ID" value="KAG5483924.1"/>
    <property type="molecule type" value="Genomic_DNA"/>
</dbReference>
<dbReference type="InterPro" id="IPR045199">
    <property type="entry name" value="ATAD2-like"/>
</dbReference>
<proteinExistence type="inferred from homology"/>
<feature type="region of interest" description="Disordered" evidence="5">
    <location>
        <begin position="1290"/>
        <end position="1317"/>
    </location>
</feature>
<feature type="region of interest" description="Disordered" evidence="5">
    <location>
        <begin position="1013"/>
        <end position="1043"/>
    </location>
</feature>
<dbReference type="Proteomes" id="UP000674179">
    <property type="component" value="Chromosome 11"/>
</dbReference>
<evidence type="ECO:0000256" key="2">
    <source>
        <dbReference type="ARBA" id="ARBA00022741"/>
    </source>
</evidence>
<feature type="compositionally biased region" description="Basic residues" evidence="5">
    <location>
        <begin position="1347"/>
        <end position="1366"/>
    </location>
</feature>
<dbReference type="SUPFAM" id="SSF52540">
    <property type="entry name" value="P-loop containing nucleoside triphosphate hydrolases"/>
    <property type="match status" value="1"/>
</dbReference>
<keyword evidence="3" id="KW-0067">ATP-binding</keyword>
<feature type="region of interest" description="Disordered" evidence="5">
    <location>
        <begin position="145"/>
        <end position="320"/>
    </location>
</feature>
<feature type="compositionally biased region" description="Low complexity" evidence="5">
    <location>
        <begin position="266"/>
        <end position="278"/>
    </location>
</feature>
<evidence type="ECO:0000313" key="7">
    <source>
        <dbReference type="EMBL" id="KAG5483924.1"/>
    </source>
</evidence>
<dbReference type="KEGG" id="lenr:94174082"/>
<dbReference type="GO" id="GO:0005524">
    <property type="term" value="F:ATP binding"/>
    <property type="evidence" value="ECO:0007669"/>
    <property type="project" value="UniProtKB-KW"/>
</dbReference>
<dbReference type="PANTHER" id="PTHR23069">
    <property type="entry name" value="AAA DOMAIN-CONTAINING"/>
    <property type="match status" value="1"/>
</dbReference>
<feature type="region of interest" description="Disordered" evidence="5">
    <location>
        <begin position="1"/>
        <end position="67"/>
    </location>
</feature>
<feature type="compositionally biased region" description="Low complexity" evidence="5">
    <location>
        <begin position="23"/>
        <end position="38"/>
    </location>
</feature>
<gene>
    <name evidence="7" type="ORF">CUR178_06921</name>
</gene>
<comment type="caution">
    <text evidence="7">The sequence shown here is derived from an EMBL/GenBank/DDBJ whole genome shotgun (WGS) entry which is preliminary data.</text>
</comment>
<dbReference type="FunFam" id="3.40.50.300:FF:000061">
    <property type="entry name" value="ATPase family, AAA domain-containing 2"/>
    <property type="match status" value="1"/>
</dbReference>
<dbReference type="InterPro" id="IPR041569">
    <property type="entry name" value="AAA_lid_3"/>
</dbReference>
<dbReference type="GO" id="GO:0016887">
    <property type="term" value="F:ATP hydrolysis activity"/>
    <property type="evidence" value="ECO:0007669"/>
    <property type="project" value="InterPro"/>
</dbReference>